<feature type="compositionally biased region" description="Acidic residues" evidence="9">
    <location>
        <begin position="86"/>
        <end position="103"/>
    </location>
</feature>
<feature type="domain" description="Ribonuclease H1 N-terminal" evidence="10">
    <location>
        <begin position="26"/>
        <end position="69"/>
    </location>
</feature>
<evidence type="ECO:0000256" key="9">
    <source>
        <dbReference type="SAM" id="MobiDB-lite"/>
    </source>
</evidence>
<dbReference type="InterPro" id="IPR011320">
    <property type="entry name" value="RNase_H1_N"/>
</dbReference>
<dbReference type="Proteomes" id="UP000738349">
    <property type="component" value="Unassembled WGS sequence"/>
</dbReference>
<keyword evidence="5" id="KW-0479">Metal-binding</keyword>
<dbReference type="EC" id="3.1.26.4" evidence="3"/>
<comment type="similarity">
    <text evidence="2">Belongs to the RNase H family.</text>
</comment>
<evidence type="ECO:0000256" key="1">
    <source>
        <dbReference type="ARBA" id="ARBA00001946"/>
    </source>
</evidence>
<dbReference type="GO" id="GO:0004523">
    <property type="term" value="F:RNA-DNA hybrid ribonuclease activity"/>
    <property type="evidence" value="ECO:0007669"/>
    <property type="project" value="UniProtKB-EC"/>
</dbReference>
<proteinExistence type="inferred from homology"/>
<dbReference type="FunFam" id="3.40.970.10:FF:000001">
    <property type="entry name" value="Ribonuclease H1"/>
    <property type="match status" value="1"/>
</dbReference>
<evidence type="ECO:0000256" key="4">
    <source>
        <dbReference type="ARBA" id="ARBA00022722"/>
    </source>
</evidence>
<evidence type="ECO:0000259" key="10">
    <source>
        <dbReference type="Pfam" id="PF01693"/>
    </source>
</evidence>
<feature type="compositionally biased region" description="Basic and acidic residues" evidence="9">
    <location>
        <begin position="76"/>
        <end position="85"/>
    </location>
</feature>
<gene>
    <name evidence="11" type="ORF">EDB81DRAFT_877607</name>
</gene>
<evidence type="ECO:0000313" key="12">
    <source>
        <dbReference type="Proteomes" id="UP000738349"/>
    </source>
</evidence>
<sequence length="204" mass="22923">MDELLSKTLGYQAYCLGLNSPQAMTKFYAVQKGRQTGVFTTWDECQESVKNYKGSNHKGFNSEKDAWEFVRQGTHSKSDGLKSDSPEFDNNEFDDDWLDDDELPMSKTGHLDSPKPAVTSSPMPDKTLQDLFKQIRTTGPASSSGSGMMPDRHDFDDWELAIFHVMKILRTHKAVRITPGTPRVPGSLAYGVSKLKKSSQPKRR</sequence>
<evidence type="ECO:0000256" key="7">
    <source>
        <dbReference type="ARBA" id="ARBA00022801"/>
    </source>
</evidence>
<dbReference type="EMBL" id="JAGMUV010000003">
    <property type="protein sequence ID" value="KAH7165216.1"/>
    <property type="molecule type" value="Genomic_DNA"/>
</dbReference>
<organism evidence="11 12">
    <name type="scientific">Dactylonectria macrodidyma</name>
    <dbReference type="NCBI Taxonomy" id="307937"/>
    <lineage>
        <taxon>Eukaryota</taxon>
        <taxon>Fungi</taxon>
        <taxon>Dikarya</taxon>
        <taxon>Ascomycota</taxon>
        <taxon>Pezizomycotina</taxon>
        <taxon>Sordariomycetes</taxon>
        <taxon>Hypocreomycetidae</taxon>
        <taxon>Hypocreales</taxon>
        <taxon>Nectriaceae</taxon>
        <taxon>Dactylonectria</taxon>
    </lineage>
</organism>
<accession>A0A9P9JFG7</accession>
<dbReference type="Gene3D" id="3.40.970.10">
    <property type="entry name" value="Ribonuclease H1, N-terminal domain"/>
    <property type="match status" value="1"/>
</dbReference>
<dbReference type="InterPro" id="IPR009027">
    <property type="entry name" value="Ribosomal_bL9/RNase_H1_N"/>
</dbReference>
<dbReference type="OrthoDB" id="407198at2759"/>
<dbReference type="AlphaFoldDB" id="A0A9P9JFG7"/>
<feature type="region of interest" description="Disordered" evidence="9">
    <location>
        <begin position="178"/>
        <end position="204"/>
    </location>
</feature>
<feature type="compositionally biased region" description="Basic residues" evidence="9">
    <location>
        <begin position="194"/>
        <end position="204"/>
    </location>
</feature>
<name>A0A9P9JFG7_9HYPO</name>
<keyword evidence="12" id="KW-1185">Reference proteome</keyword>
<evidence type="ECO:0000313" key="11">
    <source>
        <dbReference type="EMBL" id="KAH7165216.1"/>
    </source>
</evidence>
<keyword evidence="7" id="KW-0378">Hydrolase</keyword>
<comment type="caution">
    <text evidence="11">The sequence shown here is derived from an EMBL/GenBank/DDBJ whole genome shotgun (WGS) entry which is preliminary data.</text>
</comment>
<dbReference type="SUPFAM" id="SSF55658">
    <property type="entry name" value="L9 N-domain-like"/>
    <property type="match status" value="1"/>
</dbReference>
<keyword evidence="6" id="KW-0255">Endonuclease</keyword>
<evidence type="ECO:0000256" key="6">
    <source>
        <dbReference type="ARBA" id="ARBA00022759"/>
    </source>
</evidence>
<comment type="cofactor">
    <cofactor evidence="1">
        <name>Mg(2+)</name>
        <dbReference type="ChEBI" id="CHEBI:18420"/>
    </cofactor>
</comment>
<feature type="region of interest" description="Disordered" evidence="9">
    <location>
        <begin position="75"/>
        <end position="124"/>
    </location>
</feature>
<keyword evidence="8" id="KW-0460">Magnesium</keyword>
<reference evidence="11" key="1">
    <citation type="journal article" date="2021" name="Nat. Commun.">
        <title>Genetic determinants of endophytism in the Arabidopsis root mycobiome.</title>
        <authorList>
            <person name="Mesny F."/>
            <person name="Miyauchi S."/>
            <person name="Thiergart T."/>
            <person name="Pickel B."/>
            <person name="Atanasova L."/>
            <person name="Karlsson M."/>
            <person name="Huettel B."/>
            <person name="Barry K.W."/>
            <person name="Haridas S."/>
            <person name="Chen C."/>
            <person name="Bauer D."/>
            <person name="Andreopoulos W."/>
            <person name="Pangilinan J."/>
            <person name="LaButti K."/>
            <person name="Riley R."/>
            <person name="Lipzen A."/>
            <person name="Clum A."/>
            <person name="Drula E."/>
            <person name="Henrissat B."/>
            <person name="Kohler A."/>
            <person name="Grigoriev I.V."/>
            <person name="Martin F.M."/>
            <person name="Hacquard S."/>
        </authorList>
    </citation>
    <scope>NUCLEOTIDE SEQUENCE</scope>
    <source>
        <strain evidence="11">MPI-CAGE-AT-0147</strain>
    </source>
</reference>
<protein>
    <recommendedName>
        <fullName evidence="3">ribonuclease H</fullName>
        <ecNumber evidence="3">3.1.26.4</ecNumber>
    </recommendedName>
</protein>
<evidence type="ECO:0000256" key="8">
    <source>
        <dbReference type="ARBA" id="ARBA00022842"/>
    </source>
</evidence>
<keyword evidence="4" id="KW-0540">Nuclease</keyword>
<dbReference type="GO" id="GO:0046872">
    <property type="term" value="F:metal ion binding"/>
    <property type="evidence" value="ECO:0007669"/>
    <property type="project" value="UniProtKB-KW"/>
</dbReference>
<evidence type="ECO:0000256" key="3">
    <source>
        <dbReference type="ARBA" id="ARBA00012180"/>
    </source>
</evidence>
<evidence type="ECO:0000256" key="5">
    <source>
        <dbReference type="ARBA" id="ARBA00022723"/>
    </source>
</evidence>
<dbReference type="InterPro" id="IPR037056">
    <property type="entry name" value="RNase_H1_N_sf"/>
</dbReference>
<dbReference type="Pfam" id="PF01693">
    <property type="entry name" value="Cauli_VI"/>
    <property type="match status" value="1"/>
</dbReference>
<evidence type="ECO:0000256" key="2">
    <source>
        <dbReference type="ARBA" id="ARBA00005300"/>
    </source>
</evidence>